<reference evidence="3" key="1">
    <citation type="submission" date="2014-03" db="EMBL/GenBank/DDBJ databases">
        <authorList>
            <person name="Urmite Genomes U."/>
        </authorList>
    </citation>
    <scope>NUCLEOTIDE SEQUENCE [LARGE SCALE GENOMIC DNA]</scope>
    <source>
        <strain evidence="3">HD-03</strain>
    </source>
</reference>
<dbReference type="Pfam" id="PF12697">
    <property type="entry name" value="Abhydrolase_6"/>
    <property type="match status" value="1"/>
</dbReference>
<dbReference type="InterPro" id="IPR029058">
    <property type="entry name" value="AB_hydrolase_fold"/>
</dbReference>
<organism evidence="2 3">
    <name type="scientific">Halobacillus karajensis</name>
    <dbReference type="NCBI Taxonomy" id="195088"/>
    <lineage>
        <taxon>Bacteria</taxon>
        <taxon>Bacillati</taxon>
        <taxon>Bacillota</taxon>
        <taxon>Bacilli</taxon>
        <taxon>Bacillales</taxon>
        <taxon>Bacillaceae</taxon>
        <taxon>Halobacillus</taxon>
    </lineage>
</organism>
<accession>A0A024P0Y9</accession>
<dbReference type="Proteomes" id="UP000028868">
    <property type="component" value="Unassembled WGS sequence"/>
</dbReference>
<evidence type="ECO:0000313" key="3">
    <source>
        <dbReference type="Proteomes" id="UP000028868"/>
    </source>
</evidence>
<evidence type="ECO:0000313" key="2">
    <source>
        <dbReference type="EMBL" id="CDQ21815.1"/>
    </source>
</evidence>
<feature type="domain" description="AB hydrolase-1" evidence="1">
    <location>
        <begin position="43"/>
        <end position="225"/>
    </location>
</feature>
<keyword evidence="3" id="KW-1185">Reference proteome</keyword>
<evidence type="ECO:0000259" key="1">
    <source>
        <dbReference type="Pfam" id="PF12697"/>
    </source>
</evidence>
<dbReference type="SUPFAM" id="SSF53474">
    <property type="entry name" value="alpha/beta-Hydrolases"/>
    <property type="match status" value="1"/>
</dbReference>
<gene>
    <name evidence="2" type="ORF">BN983_00009</name>
</gene>
<proteinExistence type="predicted"/>
<sequence length="233" mass="26129">MNKPPLILLPGTLCDERLWEHQVENLSSFTDVSVVMLTEDDSIEDMAHRVLKEAPERFALAGLSLGGIVALEMVKQAPERVLKLALLDTNPRPPREEQMETWKKFIDMAEGGEFRQITKDYLLPVLIHPDSQENEELTSDIVKMADNIGKSAMVRQMRALISKPDGRAALNKIGCPTLVMTGENDTVCTMDMHVELAENIKNSKLVTIDHCGHLSSMEQPEAVSAVLQYWFQC</sequence>
<name>A0A024P0Y9_9BACI</name>
<dbReference type="RefSeq" id="WP_035504663.1">
    <property type="nucleotide sequence ID" value="NZ_CCDH010000002.1"/>
</dbReference>
<reference evidence="2 3" key="2">
    <citation type="submission" date="2014-05" db="EMBL/GenBank/DDBJ databases">
        <title>Draft genome sequence of Halobacillus karajensis HK-03.</title>
        <authorList>
            <person name="Khelaifia S."/>
            <person name="Croce O."/>
            <person name="Lagier J.C."/>
            <person name="Raoult D."/>
        </authorList>
    </citation>
    <scope>NUCLEOTIDE SEQUENCE [LARGE SCALE GENOMIC DNA]</scope>
    <source>
        <strain evidence="2 3">HD-03</strain>
    </source>
</reference>
<dbReference type="PANTHER" id="PTHR43194:SF2">
    <property type="entry name" value="PEROXISOMAL MEMBRANE PROTEIN LPX1"/>
    <property type="match status" value="1"/>
</dbReference>
<dbReference type="InterPro" id="IPR050228">
    <property type="entry name" value="Carboxylesterase_BioH"/>
</dbReference>
<dbReference type="Gene3D" id="3.40.50.1820">
    <property type="entry name" value="alpha/beta hydrolase"/>
    <property type="match status" value="1"/>
</dbReference>
<dbReference type="AlphaFoldDB" id="A0A024P0Y9"/>
<comment type="caution">
    <text evidence="2">The sequence shown here is derived from an EMBL/GenBank/DDBJ whole genome shotgun (WGS) entry which is preliminary data.</text>
</comment>
<dbReference type="PANTHER" id="PTHR43194">
    <property type="entry name" value="HYDROLASE ALPHA/BETA FOLD FAMILY"/>
    <property type="match status" value="1"/>
</dbReference>
<dbReference type="InterPro" id="IPR000073">
    <property type="entry name" value="AB_hydrolase_1"/>
</dbReference>
<protein>
    <submittedName>
        <fullName evidence="2">Acetoin dehydrogenase E2 subunit dihydrolipoyllysine-residue acetyltransferase</fullName>
    </submittedName>
</protein>
<dbReference type="EMBL" id="CCDI010000001">
    <property type="protein sequence ID" value="CDQ21815.1"/>
    <property type="molecule type" value="Genomic_DNA"/>
</dbReference>
<dbReference type="PRINTS" id="PR00111">
    <property type="entry name" value="ABHYDROLASE"/>
</dbReference>